<organism evidence="2">
    <name type="scientific">marine sediment metagenome</name>
    <dbReference type="NCBI Taxonomy" id="412755"/>
    <lineage>
        <taxon>unclassified sequences</taxon>
        <taxon>metagenomes</taxon>
        <taxon>ecological metagenomes</taxon>
    </lineage>
</organism>
<evidence type="ECO:0000313" key="2">
    <source>
        <dbReference type="EMBL" id="KKN73578.1"/>
    </source>
</evidence>
<dbReference type="AlphaFoldDB" id="A0A0F9W6A4"/>
<proteinExistence type="predicted"/>
<accession>A0A0F9W6A4</accession>
<protein>
    <submittedName>
        <fullName evidence="2">Uncharacterized protein</fullName>
    </submittedName>
</protein>
<gene>
    <name evidence="2" type="ORF">LCGC14_0398940</name>
</gene>
<feature type="compositionally biased region" description="Basic and acidic residues" evidence="1">
    <location>
        <begin position="134"/>
        <end position="148"/>
    </location>
</feature>
<name>A0A0F9W6A4_9ZZZZ</name>
<dbReference type="EMBL" id="LAZR01000341">
    <property type="protein sequence ID" value="KKN73578.1"/>
    <property type="molecule type" value="Genomic_DNA"/>
</dbReference>
<comment type="caution">
    <text evidence="2">The sequence shown here is derived from an EMBL/GenBank/DDBJ whole genome shotgun (WGS) entry which is preliminary data.</text>
</comment>
<feature type="region of interest" description="Disordered" evidence="1">
    <location>
        <begin position="103"/>
        <end position="148"/>
    </location>
</feature>
<sequence>MPEGRMLKKTISKNKYLGILNDIDCCVVFTWIIPFLDIEGRYYGEPQIIKGEIFVRLKKMTEYRIEKALQKLSTTPLVLWYKVANGERYVYFPDFKQNQKLREGREAKSHIPAPTPDQLQSKSRPTPELPRTSKVKESKVKISKDSKAGKPVLSKTTKDLLDNVYKQGFNIYALLGRFKKKSKINLPEAVIEKVCLSYLKNHEKIQNDWPWFITAVKKASREYFAEQSIREGQGYKNHPVALSIKEIMKKMGG</sequence>
<reference evidence="2" key="1">
    <citation type="journal article" date="2015" name="Nature">
        <title>Complex archaea that bridge the gap between prokaryotes and eukaryotes.</title>
        <authorList>
            <person name="Spang A."/>
            <person name="Saw J.H."/>
            <person name="Jorgensen S.L."/>
            <person name="Zaremba-Niedzwiedzka K."/>
            <person name="Martijn J."/>
            <person name="Lind A.E."/>
            <person name="van Eijk R."/>
            <person name="Schleper C."/>
            <person name="Guy L."/>
            <person name="Ettema T.J."/>
        </authorList>
    </citation>
    <scope>NUCLEOTIDE SEQUENCE</scope>
</reference>
<evidence type="ECO:0000256" key="1">
    <source>
        <dbReference type="SAM" id="MobiDB-lite"/>
    </source>
</evidence>